<sequence>MGCTLQVVGFRSTPAATSKRVYSGVLLRDLHYSGRVAILFAADFPSESTRLRRVNDGSVRAVARGVWTDSPHLTPEQLVAAHWREIVAQFLPGAVITGRTGFDHVPEDGHLFVSHSRWRPLELPGLIVYPDGRDEHRDDDVELEYGLYGASIVRAIIDNSETRGRPSAPPRRLSAEELRDRLRRILAGMTGDERALLLAAINSDQNGVAADTAREIIASSYDVPLFDMF</sequence>
<reference evidence="1 2" key="1">
    <citation type="submission" date="2017-12" db="EMBL/GenBank/DDBJ databases">
        <title>Isolation and characterization of estrogens degradatiion strain Microbacterium hominis SJTG1.</title>
        <authorList>
            <person name="Xiong W."/>
            <person name="Yin C."/>
            <person name="Zheng D."/>
            <person name="Liang R."/>
        </authorList>
    </citation>
    <scope>NUCLEOTIDE SEQUENCE [LARGE SCALE GENOMIC DNA]</scope>
    <source>
        <strain evidence="1 2">SJTG1</strain>
    </source>
</reference>
<name>A0A2K9DUZ4_9MICO</name>
<organism evidence="1 2">
    <name type="scientific">Microbacterium hominis</name>
    <dbReference type="NCBI Taxonomy" id="162426"/>
    <lineage>
        <taxon>Bacteria</taxon>
        <taxon>Bacillati</taxon>
        <taxon>Actinomycetota</taxon>
        <taxon>Actinomycetes</taxon>
        <taxon>Micrococcales</taxon>
        <taxon>Microbacteriaceae</taxon>
        <taxon>Microbacterium</taxon>
    </lineage>
</organism>
<evidence type="ECO:0000313" key="1">
    <source>
        <dbReference type="EMBL" id="AUG29584.1"/>
    </source>
</evidence>
<accession>A0A2K9DUZ4</accession>
<gene>
    <name evidence="1" type="ORF">CXR34_09070</name>
</gene>
<dbReference type="EMBL" id="CP025299">
    <property type="protein sequence ID" value="AUG29584.1"/>
    <property type="molecule type" value="Genomic_DNA"/>
</dbReference>
<protein>
    <submittedName>
        <fullName evidence="1">Uncharacterized protein</fullName>
    </submittedName>
</protein>
<dbReference type="AlphaFoldDB" id="A0A2K9DUZ4"/>
<evidence type="ECO:0000313" key="2">
    <source>
        <dbReference type="Proteomes" id="UP000233276"/>
    </source>
</evidence>
<dbReference type="KEGG" id="mhos:CXR34_09070"/>
<dbReference type="Proteomes" id="UP000233276">
    <property type="component" value="Chromosome"/>
</dbReference>
<proteinExistence type="predicted"/>